<dbReference type="OrthoDB" id="581532at2"/>
<dbReference type="Pfam" id="PF03476">
    <property type="entry name" value="MOSC_N"/>
    <property type="match status" value="1"/>
</dbReference>
<dbReference type="PATRIC" id="fig|1618023.3.peg.1484"/>
<dbReference type="Proteomes" id="UP000032452">
    <property type="component" value="Unassembled WGS sequence"/>
</dbReference>
<dbReference type="InterPro" id="IPR011037">
    <property type="entry name" value="Pyrv_Knase-like_insert_dom_sf"/>
</dbReference>
<protein>
    <submittedName>
        <fullName evidence="2">Sulfurase</fullName>
    </submittedName>
</protein>
<keyword evidence="3" id="KW-1185">Reference proteome</keyword>
<dbReference type="PANTHER" id="PTHR36930:SF1">
    <property type="entry name" value="MOSC DOMAIN-CONTAINING PROTEIN"/>
    <property type="match status" value="1"/>
</dbReference>
<sequence length="268" mass="29131">MADESVVGSIVSLWRYPVKSMMGEELNASEVTDSGLLGDRAYALVDAETGKIISAKLPRKWGILFDCRAALNSPLQVKITLPDGEVVMGDTADVDRILSTTFGRKVKLETAAPENPSIEMYAPDIEGLPDADAETNADIRPSTFFDAATVHLLTTATLNQLQSLTPTSRFETRRFRPNLVIQPANNATGFVENNWVGKTLAIGNDVRLKITEPCPRCVMTTMPQGELPKDLEILHTAVKHNDGHIGIYANVLQGGTIRRGDTVEIVTG</sequence>
<evidence type="ECO:0000313" key="3">
    <source>
        <dbReference type="Proteomes" id="UP000032452"/>
    </source>
</evidence>
<proteinExistence type="predicted"/>
<dbReference type="STRING" id="1618023.UH38_01245"/>
<comment type="caution">
    <text evidence="2">The sequence shown here is derived from an EMBL/GenBank/DDBJ whole genome shotgun (WGS) entry which is preliminary data.</text>
</comment>
<dbReference type="PANTHER" id="PTHR36930">
    <property type="entry name" value="METAL-SULFUR CLUSTER BIOSYNTHESIS PROTEINS YUAD-RELATED"/>
    <property type="match status" value="1"/>
</dbReference>
<dbReference type="Pfam" id="PF03473">
    <property type="entry name" value="MOSC"/>
    <property type="match status" value="1"/>
</dbReference>
<name>A0A0D8ZXE2_9CYAN</name>
<dbReference type="GO" id="GO:0030170">
    <property type="term" value="F:pyridoxal phosphate binding"/>
    <property type="evidence" value="ECO:0007669"/>
    <property type="project" value="InterPro"/>
</dbReference>
<dbReference type="InterPro" id="IPR052716">
    <property type="entry name" value="MOSC_domain"/>
</dbReference>
<evidence type="ECO:0000313" key="2">
    <source>
        <dbReference type="EMBL" id="KJH73430.1"/>
    </source>
</evidence>
<dbReference type="Gene3D" id="2.40.33.20">
    <property type="entry name" value="PK beta-barrel domain-like"/>
    <property type="match status" value="1"/>
</dbReference>
<dbReference type="AlphaFoldDB" id="A0A0D8ZXE2"/>
<evidence type="ECO:0000259" key="1">
    <source>
        <dbReference type="PROSITE" id="PS51340"/>
    </source>
</evidence>
<dbReference type="PROSITE" id="PS51340">
    <property type="entry name" value="MOSC"/>
    <property type="match status" value="1"/>
</dbReference>
<feature type="domain" description="MOSC" evidence="1">
    <location>
        <begin position="106"/>
        <end position="266"/>
    </location>
</feature>
<dbReference type="InterPro" id="IPR005302">
    <property type="entry name" value="MoCF_Sase_C"/>
</dbReference>
<dbReference type="GO" id="GO:0003824">
    <property type="term" value="F:catalytic activity"/>
    <property type="evidence" value="ECO:0007669"/>
    <property type="project" value="InterPro"/>
</dbReference>
<gene>
    <name evidence="2" type="ORF">UH38_01245</name>
</gene>
<dbReference type="GO" id="GO:0030151">
    <property type="term" value="F:molybdenum ion binding"/>
    <property type="evidence" value="ECO:0007669"/>
    <property type="project" value="InterPro"/>
</dbReference>
<dbReference type="InterPro" id="IPR005303">
    <property type="entry name" value="MOCOS_middle"/>
</dbReference>
<dbReference type="EMBL" id="JYON01000001">
    <property type="protein sequence ID" value="KJH73430.1"/>
    <property type="molecule type" value="Genomic_DNA"/>
</dbReference>
<accession>A0A0D8ZXE2</accession>
<organism evidence="2 3">
    <name type="scientific">Aliterella atlantica CENA595</name>
    <dbReference type="NCBI Taxonomy" id="1618023"/>
    <lineage>
        <taxon>Bacteria</taxon>
        <taxon>Bacillati</taxon>
        <taxon>Cyanobacteriota</taxon>
        <taxon>Cyanophyceae</taxon>
        <taxon>Chroococcidiopsidales</taxon>
        <taxon>Aliterellaceae</taxon>
        <taxon>Aliterella</taxon>
    </lineage>
</organism>
<reference evidence="2 3" key="1">
    <citation type="submission" date="2015-02" db="EMBL/GenBank/DDBJ databases">
        <title>Draft genome of a novel marine cyanobacterium (Chroococcales) isolated from South Atlantic Ocean.</title>
        <authorList>
            <person name="Rigonato J."/>
            <person name="Alvarenga D.O."/>
            <person name="Branco L.H."/>
            <person name="Varani A.M."/>
            <person name="Brandini F.P."/>
            <person name="Fiore M.F."/>
        </authorList>
    </citation>
    <scope>NUCLEOTIDE SEQUENCE [LARGE SCALE GENOMIC DNA]</scope>
    <source>
        <strain evidence="2 3">CENA595</strain>
    </source>
</reference>
<dbReference type="RefSeq" id="WP_045052778.1">
    <property type="nucleotide sequence ID" value="NZ_CAWMDP010000017.1"/>
</dbReference>
<dbReference type="SUPFAM" id="SSF50800">
    <property type="entry name" value="PK beta-barrel domain-like"/>
    <property type="match status" value="1"/>
</dbReference>